<dbReference type="AlphaFoldDB" id="A4BS90"/>
<comment type="function">
    <text evidence="9">Activator of cell division through the inhibition of FtsZ GTPase activity, therefore promoting FtsZ assembly into bundles of protofilaments necessary for the formation of the division Z ring. It is recruited early at mid-cell but it is not essential for cell division.</text>
</comment>
<dbReference type="Proteomes" id="UP000003374">
    <property type="component" value="Unassembled WGS sequence"/>
</dbReference>
<dbReference type="GO" id="GO:0030428">
    <property type="term" value="C:cell septum"/>
    <property type="evidence" value="ECO:0007669"/>
    <property type="project" value="TreeGrafter"/>
</dbReference>
<dbReference type="PANTHER" id="PTHR34981">
    <property type="entry name" value="CELL DIVISION PROTEIN ZAPA"/>
    <property type="match status" value="1"/>
</dbReference>
<dbReference type="Gene3D" id="3.30.160.880">
    <property type="entry name" value="Cell division protein ZapA protomer, N-terminal domain"/>
    <property type="match status" value="1"/>
</dbReference>
<dbReference type="EMBL" id="AAOF01000009">
    <property type="protein sequence ID" value="EAR21350.1"/>
    <property type="molecule type" value="Genomic_DNA"/>
</dbReference>
<dbReference type="Pfam" id="PF05164">
    <property type="entry name" value="ZapA"/>
    <property type="match status" value="1"/>
</dbReference>
<dbReference type="RefSeq" id="WP_005003364.1">
    <property type="nucleotide sequence ID" value="NZ_CH672427.1"/>
</dbReference>
<comment type="caution">
    <text evidence="12">The sequence shown here is derived from an EMBL/GenBank/DDBJ whole genome shotgun (WGS) entry which is preliminary data.</text>
</comment>
<dbReference type="GO" id="GO:0005829">
    <property type="term" value="C:cytosol"/>
    <property type="evidence" value="ECO:0007669"/>
    <property type="project" value="TreeGrafter"/>
</dbReference>
<dbReference type="GO" id="GO:0000917">
    <property type="term" value="P:division septum assembly"/>
    <property type="evidence" value="ECO:0007669"/>
    <property type="project" value="UniProtKB-KW"/>
</dbReference>
<reference evidence="12 13" key="1">
    <citation type="submission" date="2006-02" db="EMBL/GenBank/DDBJ databases">
        <authorList>
            <person name="Waterbury J."/>
            <person name="Ferriera S."/>
            <person name="Johnson J."/>
            <person name="Kravitz S."/>
            <person name="Halpern A."/>
            <person name="Remington K."/>
            <person name="Beeson K."/>
            <person name="Tran B."/>
            <person name="Rogers Y.-H."/>
            <person name="Friedman R."/>
            <person name="Venter J.C."/>
        </authorList>
    </citation>
    <scope>NUCLEOTIDE SEQUENCE [LARGE SCALE GENOMIC DNA]</scope>
    <source>
        <strain evidence="12 13">Nb-231</strain>
    </source>
</reference>
<dbReference type="eggNOG" id="COG3027">
    <property type="taxonomic scope" value="Bacteria"/>
</dbReference>
<organism evidence="12 13">
    <name type="scientific">Nitrococcus mobilis Nb-231</name>
    <dbReference type="NCBI Taxonomy" id="314278"/>
    <lineage>
        <taxon>Bacteria</taxon>
        <taxon>Pseudomonadati</taxon>
        <taxon>Pseudomonadota</taxon>
        <taxon>Gammaproteobacteria</taxon>
        <taxon>Chromatiales</taxon>
        <taxon>Ectothiorhodospiraceae</taxon>
        <taxon>Nitrococcus</taxon>
    </lineage>
</organism>
<evidence type="ECO:0000256" key="3">
    <source>
        <dbReference type="ARBA" id="ARBA00015195"/>
    </source>
</evidence>
<evidence type="ECO:0000313" key="12">
    <source>
        <dbReference type="EMBL" id="EAR21350.1"/>
    </source>
</evidence>
<evidence type="ECO:0000256" key="2">
    <source>
        <dbReference type="ARBA" id="ARBA00010074"/>
    </source>
</evidence>
<evidence type="ECO:0000256" key="4">
    <source>
        <dbReference type="ARBA" id="ARBA00022490"/>
    </source>
</evidence>
<keyword evidence="5" id="KW-0132">Cell division</keyword>
<dbReference type="GO" id="GO:0032153">
    <property type="term" value="C:cell division site"/>
    <property type="evidence" value="ECO:0007669"/>
    <property type="project" value="TreeGrafter"/>
</dbReference>
<comment type="subcellular location">
    <subcellularLocation>
        <location evidence="1">Cytoplasm</location>
    </subcellularLocation>
</comment>
<evidence type="ECO:0000256" key="9">
    <source>
        <dbReference type="ARBA" id="ARBA00024910"/>
    </source>
</evidence>
<sequence length="104" mass="11664">MSGPVKVTILDREYFVACRDEERANLLESAAYLNEQMREIRDSGKIVGMDRIAVMAALNITHEMLESRRSADKIEAVSERLRRLSRRVTEALGTDKHGGDTDAG</sequence>
<protein>
    <recommendedName>
        <fullName evidence="3">Cell division protein ZapA</fullName>
    </recommendedName>
    <alternativeName>
        <fullName evidence="11">Z ring-associated protein ZapA</fullName>
    </alternativeName>
</protein>
<keyword evidence="8" id="KW-0131">Cell cycle</keyword>
<dbReference type="OrthoDB" id="5772359at2"/>
<comment type="subunit">
    <text evidence="10">Homodimer. Interacts with FtsZ.</text>
</comment>
<dbReference type="InterPro" id="IPR007838">
    <property type="entry name" value="Cell_div_ZapA-like"/>
</dbReference>
<evidence type="ECO:0000256" key="11">
    <source>
        <dbReference type="ARBA" id="ARBA00033158"/>
    </source>
</evidence>
<evidence type="ECO:0000256" key="10">
    <source>
        <dbReference type="ARBA" id="ARBA00026068"/>
    </source>
</evidence>
<dbReference type="SUPFAM" id="SSF102829">
    <property type="entry name" value="Cell division protein ZapA-like"/>
    <property type="match status" value="1"/>
</dbReference>
<gene>
    <name evidence="12" type="ORF">NB231_13186</name>
</gene>
<dbReference type="Gene3D" id="1.20.5.50">
    <property type="match status" value="1"/>
</dbReference>
<evidence type="ECO:0000256" key="7">
    <source>
        <dbReference type="ARBA" id="ARBA00023210"/>
    </source>
</evidence>
<dbReference type="GO" id="GO:0043093">
    <property type="term" value="P:FtsZ-dependent cytokinesis"/>
    <property type="evidence" value="ECO:0007669"/>
    <property type="project" value="TreeGrafter"/>
</dbReference>
<comment type="similarity">
    <text evidence="2">Belongs to the ZapA family. Type 1 subfamily.</text>
</comment>
<proteinExistence type="inferred from homology"/>
<name>A4BS90_9GAMM</name>
<evidence type="ECO:0000256" key="1">
    <source>
        <dbReference type="ARBA" id="ARBA00004496"/>
    </source>
</evidence>
<keyword evidence="13" id="KW-1185">Reference proteome</keyword>
<dbReference type="InterPro" id="IPR036192">
    <property type="entry name" value="Cell_div_ZapA-like_sf"/>
</dbReference>
<dbReference type="GO" id="GO:0000921">
    <property type="term" value="P:septin ring assembly"/>
    <property type="evidence" value="ECO:0007669"/>
    <property type="project" value="TreeGrafter"/>
</dbReference>
<evidence type="ECO:0000256" key="8">
    <source>
        <dbReference type="ARBA" id="ARBA00023306"/>
    </source>
</evidence>
<keyword evidence="7" id="KW-0717">Septation</keyword>
<dbReference type="STRING" id="314278.NB231_13186"/>
<evidence type="ECO:0000256" key="5">
    <source>
        <dbReference type="ARBA" id="ARBA00022618"/>
    </source>
</evidence>
<accession>A4BS90</accession>
<evidence type="ECO:0000313" key="13">
    <source>
        <dbReference type="Proteomes" id="UP000003374"/>
    </source>
</evidence>
<keyword evidence="6" id="KW-0175">Coiled coil</keyword>
<evidence type="ECO:0000256" key="6">
    <source>
        <dbReference type="ARBA" id="ARBA00023054"/>
    </source>
</evidence>
<dbReference type="PANTHER" id="PTHR34981:SF1">
    <property type="entry name" value="CELL DIVISION PROTEIN ZAPA"/>
    <property type="match status" value="1"/>
</dbReference>
<keyword evidence="4" id="KW-0963">Cytoplasm</keyword>
<dbReference type="HOGENOM" id="CLU_116623_2_1_6"/>
<dbReference type="InterPro" id="IPR042233">
    <property type="entry name" value="Cell_div_ZapA_N"/>
</dbReference>